<dbReference type="PANTHER" id="PTHR13603:SF1">
    <property type="entry name" value="TRANSMEMBRANE PROTEIN 186"/>
    <property type="match status" value="1"/>
</dbReference>
<keyword evidence="11" id="KW-1185">Reference proteome</keyword>
<dbReference type="CTD" id="25880"/>
<protein>
    <recommendedName>
        <fullName evidence="3">Transmembrane protein 186</fullName>
    </recommendedName>
</protein>
<evidence type="ECO:0000256" key="7">
    <source>
        <dbReference type="ARBA" id="ARBA00023128"/>
    </source>
</evidence>
<gene>
    <name evidence="12" type="primary">TMEM186</name>
</gene>
<dbReference type="Proteomes" id="UP001318040">
    <property type="component" value="Chromosome 3"/>
</dbReference>
<name>A0AAJ7XHD4_PETMA</name>
<evidence type="ECO:0000256" key="9">
    <source>
        <dbReference type="SAM" id="MobiDB-lite"/>
    </source>
</evidence>
<feature type="transmembrane region" description="Helical" evidence="10">
    <location>
        <begin position="132"/>
        <end position="149"/>
    </location>
</feature>
<feature type="transmembrane region" description="Helical" evidence="10">
    <location>
        <begin position="161"/>
        <end position="182"/>
    </location>
</feature>
<evidence type="ECO:0000256" key="2">
    <source>
        <dbReference type="ARBA" id="ARBA00007020"/>
    </source>
</evidence>
<proteinExistence type="inferred from homology"/>
<dbReference type="AlphaFoldDB" id="A0AAJ7XHD4"/>
<dbReference type="GO" id="GO:0005743">
    <property type="term" value="C:mitochondrial inner membrane"/>
    <property type="evidence" value="ECO:0007669"/>
    <property type="project" value="UniProtKB-SubCell"/>
</dbReference>
<evidence type="ECO:0000313" key="12">
    <source>
        <dbReference type="RefSeq" id="XP_032834232.1"/>
    </source>
</evidence>
<sequence length="273" mass="30367">METPPPPSRWCGGGPRFTPLTKMATWPLHVRPLLRRLLRAANSAGRPGAPLVAELPTLSRWHGLRRNNSSIITCASLSSRGFNAGRPLTTARGSATHDPASRSTSGEDGRGDVFIPIYRFPAIRAMRFISRLKNVQTIFMVVALPPIYYLHTQGLVDEHSLWLTSGVAALACCSLYGISHYLRRWVGLIALSADGDTLRVSHLSFWGGRRDRLVPVADVVPLSEGRDRPHDPLLALRFYSHRDVLYFSLRYGRVLDGVKFRAVFGDTFPSPDR</sequence>
<keyword evidence="4 10" id="KW-0812">Transmembrane</keyword>
<evidence type="ECO:0000256" key="8">
    <source>
        <dbReference type="ARBA" id="ARBA00023136"/>
    </source>
</evidence>
<evidence type="ECO:0000256" key="4">
    <source>
        <dbReference type="ARBA" id="ARBA00022692"/>
    </source>
</evidence>
<evidence type="ECO:0000256" key="6">
    <source>
        <dbReference type="ARBA" id="ARBA00022989"/>
    </source>
</evidence>
<evidence type="ECO:0000256" key="1">
    <source>
        <dbReference type="ARBA" id="ARBA00004448"/>
    </source>
</evidence>
<evidence type="ECO:0000256" key="10">
    <source>
        <dbReference type="SAM" id="Phobius"/>
    </source>
</evidence>
<dbReference type="PANTHER" id="PTHR13603">
    <property type="entry name" value="TRANSMEMBRANE PROTEIN 186"/>
    <property type="match status" value="1"/>
</dbReference>
<keyword evidence="5" id="KW-0999">Mitochondrion inner membrane</keyword>
<evidence type="ECO:0000256" key="5">
    <source>
        <dbReference type="ARBA" id="ARBA00022792"/>
    </source>
</evidence>
<dbReference type="RefSeq" id="XP_032834232.1">
    <property type="nucleotide sequence ID" value="XM_032978341.1"/>
</dbReference>
<evidence type="ECO:0000313" key="11">
    <source>
        <dbReference type="Proteomes" id="UP001318040"/>
    </source>
</evidence>
<evidence type="ECO:0000256" key="3">
    <source>
        <dbReference type="ARBA" id="ARBA00014604"/>
    </source>
</evidence>
<reference evidence="12" key="1">
    <citation type="submission" date="2025-08" db="UniProtKB">
        <authorList>
            <consortium name="RefSeq"/>
        </authorList>
    </citation>
    <scope>IDENTIFICATION</scope>
    <source>
        <tissue evidence="12">Sperm</tissue>
    </source>
</reference>
<keyword evidence="7" id="KW-0496">Mitochondrion</keyword>
<comment type="similarity">
    <text evidence="2">Belongs to the TMEM186 family.</text>
</comment>
<comment type="subcellular location">
    <subcellularLocation>
        <location evidence="1">Mitochondrion inner membrane</location>
        <topology evidence="1">Multi-pass membrane protein</topology>
    </subcellularLocation>
</comment>
<keyword evidence="8 10" id="KW-0472">Membrane</keyword>
<feature type="region of interest" description="Disordered" evidence="9">
    <location>
        <begin position="88"/>
        <end position="108"/>
    </location>
</feature>
<organism evidence="11 12">
    <name type="scientific">Petromyzon marinus</name>
    <name type="common">Sea lamprey</name>
    <dbReference type="NCBI Taxonomy" id="7757"/>
    <lineage>
        <taxon>Eukaryota</taxon>
        <taxon>Metazoa</taxon>
        <taxon>Chordata</taxon>
        <taxon>Craniata</taxon>
        <taxon>Vertebrata</taxon>
        <taxon>Cyclostomata</taxon>
        <taxon>Hyperoartia</taxon>
        <taxon>Petromyzontiformes</taxon>
        <taxon>Petromyzontidae</taxon>
        <taxon>Petromyzon</taxon>
    </lineage>
</organism>
<keyword evidence="6 10" id="KW-1133">Transmembrane helix</keyword>
<dbReference type="InterPro" id="IPR026571">
    <property type="entry name" value="Tmem186"/>
</dbReference>
<accession>A0AAJ7XHD4</accession>
<dbReference type="KEGG" id="pmrn:116956612"/>